<evidence type="ECO:0000313" key="1">
    <source>
        <dbReference type="EMBL" id="TDE15890.1"/>
    </source>
</evidence>
<dbReference type="InParanoid" id="A0A4R5DU95"/>
<dbReference type="EMBL" id="SMKZ01000001">
    <property type="protein sequence ID" value="TDE15890.1"/>
    <property type="molecule type" value="Genomic_DNA"/>
</dbReference>
<reference evidence="1 2" key="1">
    <citation type="submission" date="2019-03" db="EMBL/GenBank/DDBJ databases">
        <title>Draft genome sequences of novel Actinobacteria.</title>
        <authorList>
            <person name="Sahin N."/>
            <person name="Ay H."/>
            <person name="Saygin H."/>
        </authorList>
    </citation>
    <scope>NUCLEOTIDE SEQUENCE [LARGE SCALE GENOMIC DNA]</scope>
    <source>
        <strain evidence="1 2">5K138</strain>
    </source>
</reference>
<accession>A0A4R5DU95</accession>
<dbReference type="Gene3D" id="3.40.50.2000">
    <property type="entry name" value="Glycogen Phosphorylase B"/>
    <property type="match status" value="1"/>
</dbReference>
<dbReference type="Proteomes" id="UP000294739">
    <property type="component" value="Unassembled WGS sequence"/>
</dbReference>
<dbReference type="AlphaFoldDB" id="A0A4R5DU95"/>
<comment type="caution">
    <text evidence="1">The sequence shown here is derived from an EMBL/GenBank/DDBJ whole genome shotgun (WGS) entry which is preliminary data.</text>
</comment>
<dbReference type="OrthoDB" id="9809622at2"/>
<evidence type="ECO:0008006" key="3">
    <source>
        <dbReference type="Google" id="ProtNLM"/>
    </source>
</evidence>
<proteinExistence type="predicted"/>
<organism evidence="1 2">
    <name type="scientific">Jiangella asiatica</name>
    <dbReference type="NCBI Taxonomy" id="2530372"/>
    <lineage>
        <taxon>Bacteria</taxon>
        <taxon>Bacillati</taxon>
        <taxon>Actinomycetota</taxon>
        <taxon>Actinomycetes</taxon>
        <taxon>Jiangellales</taxon>
        <taxon>Jiangellaceae</taxon>
        <taxon>Jiangella</taxon>
    </lineage>
</organism>
<sequence length="393" mass="41745">MQVSSVGRVARRRLPAPVVGAVATARRQLRWLRPVGPAPGFPPVPTAPVRLLVGPTNSAGQGWAWARSAERAGAGATCFAVRRNSFGFADDYGAPIPVYAHPRWQRAQERYVLGGYTHMLVESMRPLFGGRHGRDARGDLDVIVRAGLAAGLAFHGSDVRLPSAHAAAERWSPFHVRDELTERLEAQARLAADVVADFDGPVFVSTPDLLTYLPGATWLPVVVDVDRWATAAPVLQRERPLVVHAPSNPRFKGTEAVEAAMALLVADGLIEYRRLEGVPNDRMPAALADADVVVDQLVMGLYGVGACEAMAAGRVVVSYVGDDVRARVRSATGLELPVAEAGPQTLADVVAGIVAGRDGARELAAGGPRFVRSVHDGSRSAAALAGWLFPPPD</sequence>
<gene>
    <name evidence="1" type="ORF">E1269_00940</name>
</gene>
<keyword evidence="2" id="KW-1185">Reference proteome</keyword>
<protein>
    <recommendedName>
        <fullName evidence="3">Glycosyltransferase family 1 protein</fullName>
    </recommendedName>
</protein>
<evidence type="ECO:0000313" key="2">
    <source>
        <dbReference type="Proteomes" id="UP000294739"/>
    </source>
</evidence>
<dbReference type="SUPFAM" id="SSF53756">
    <property type="entry name" value="UDP-Glycosyltransferase/glycogen phosphorylase"/>
    <property type="match status" value="1"/>
</dbReference>
<dbReference type="RefSeq" id="WP_131890039.1">
    <property type="nucleotide sequence ID" value="NZ_SMKZ01000001.1"/>
</dbReference>
<name>A0A4R5DU95_9ACTN</name>